<dbReference type="Gene3D" id="3.40.50.920">
    <property type="match status" value="1"/>
</dbReference>
<dbReference type="InterPro" id="IPR009014">
    <property type="entry name" value="Transketo_C/PFOR_II"/>
</dbReference>
<dbReference type="EMBL" id="KV745155">
    <property type="protein sequence ID" value="OCK77093.1"/>
    <property type="molecule type" value="Genomic_DNA"/>
</dbReference>
<keyword evidence="2" id="KW-0456">Lyase</keyword>
<comment type="similarity">
    <text evidence="1">Belongs to the XFP family.</text>
</comment>
<dbReference type="PANTHER" id="PTHR31273">
    <property type="entry name" value="PHOSPHOKETOLASE-RELATED"/>
    <property type="match status" value="1"/>
</dbReference>
<name>A0A8E2E4F7_9PEZI</name>
<dbReference type="InterPro" id="IPR018969">
    <property type="entry name" value="Xul5P/Fru6P_PKetolase_C"/>
</dbReference>
<protein>
    <recommendedName>
        <fullName evidence="3">Xylulose 5-phosphate/Fructose 6-phosphate phosphoketolase C-terminal domain-containing protein</fullName>
    </recommendedName>
</protein>
<dbReference type="Pfam" id="PF09363">
    <property type="entry name" value="XFP_C"/>
    <property type="match status" value="1"/>
</dbReference>
<reference evidence="4 5" key="1">
    <citation type="journal article" date="2016" name="Nat. Commun.">
        <title>Ectomycorrhizal ecology is imprinted in the genome of the dominant symbiotic fungus Cenococcum geophilum.</title>
        <authorList>
            <consortium name="DOE Joint Genome Institute"/>
            <person name="Peter M."/>
            <person name="Kohler A."/>
            <person name="Ohm R.A."/>
            <person name="Kuo A."/>
            <person name="Krutzmann J."/>
            <person name="Morin E."/>
            <person name="Arend M."/>
            <person name="Barry K.W."/>
            <person name="Binder M."/>
            <person name="Choi C."/>
            <person name="Clum A."/>
            <person name="Copeland A."/>
            <person name="Grisel N."/>
            <person name="Haridas S."/>
            <person name="Kipfer T."/>
            <person name="LaButti K."/>
            <person name="Lindquist E."/>
            <person name="Lipzen A."/>
            <person name="Maire R."/>
            <person name="Meier B."/>
            <person name="Mihaltcheva S."/>
            <person name="Molinier V."/>
            <person name="Murat C."/>
            <person name="Poggeler S."/>
            <person name="Quandt C.A."/>
            <person name="Sperisen C."/>
            <person name="Tritt A."/>
            <person name="Tisserant E."/>
            <person name="Crous P.W."/>
            <person name="Henrissat B."/>
            <person name="Nehls U."/>
            <person name="Egli S."/>
            <person name="Spatafora J.W."/>
            <person name="Grigoriev I.V."/>
            <person name="Martin F.M."/>
        </authorList>
    </citation>
    <scope>NUCLEOTIDE SEQUENCE [LARGE SCALE GENOMIC DNA]</scope>
    <source>
        <strain evidence="4 5">CBS 459.81</strain>
    </source>
</reference>
<organism evidence="4 5">
    <name type="scientific">Lepidopterella palustris CBS 459.81</name>
    <dbReference type="NCBI Taxonomy" id="1314670"/>
    <lineage>
        <taxon>Eukaryota</taxon>
        <taxon>Fungi</taxon>
        <taxon>Dikarya</taxon>
        <taxon>Ascomycota</taxon>
        <taxon>Pezizomycotina</taxon>
        <taxon>Dothideomycetes</taxon>
        <taxon>Pleosporomycetidae</taxon>
        <taxon>Mytilinidiales</taxon>
        <taxon>Argynnaceae</taxon>
        <taxon>Lepidopterella</taxon>
    </lineage>
</organism>
<evidence type="ECO:0000313" key="4">
    <source>
        <dbReference type="EMBL" id="OCK77093.1"/>
    </source>
</evidence>
<evidence type="ECO:0000256" key="2">
    <source>
        <dbReference type="ARBA" id="ARBA00023239"/>
    </source>
</evidence>
<dbReference type="GO" id="GO:0016832">
    <property type="term" value="F:aldehyde-lyase activity"/>
    <property type="evidence" value="ECO:0007669"/>
    <property type="project" value="InterPro"/>
</dbReference>
<gene>
    <name evidence="4" type="ORF">K432DRAFT_428257</name>
</gene>
<feature type="domain" description="Xylulose 5-phosphate/Fructose 6-phosphate phosphoketolase C-terminal" evidence="3">
    <location>
        <begin position="81"/>
        <end position="176"/>
    </location>
</feature>
<accession>A0A8E2E4F7</accession>
<dbReference type="GO" id="GO:0005975">
    <property type="term" value="P:carbohydrate metabolic process"/>
    <property type="evidence" value="ECO:0007669"/>
    <property type="project" value="InterPro"/>
</dbReference>
<dbReference type="AlphaFoldDB" id="A0A8E2E4F7"/>
<dbReference type="PANTHER" id="PTHR31273:SF1">
    <property type="entry name" value="PHOSPHOKETOLASE-RELATED"/>
    <property type="match status" value="1"/>
</dbReference>
<keyword evidence="5" id="KW-1185">Reference proteome</keyword>
<evidence type="ECO:0000259" key="3">
    <source>
        <dbReference type="Pfam" id="PF09363"/>
    </source>
</evidence>
<dbReference type="Proteomes" id="UP000250266">
    <property type="component" value="Unassembled WGS sequence"/>
</dbReference>
<dbReference type="InterPro" id="IPR005593">
    <property type="entry name" value="Xul5P/Fru6P_PKetolase"/>
</dbReference>
<proteinExistence type="inferred from homology"/>
<evidence type="ECO:0000256" key="1">
    <source>
        <dbReference type="ARBA" id="ARBA00005623"/>
    </source>
</evidence>
<sequence>MGSVLNPIPAVAEDLCAAGGCELFPFNARALFKEEEAEEDKCRAGGAGVCGFARNEHAGKRSGSRLRSRPGHEDSNGKSIQLPDIVFSGIGFELICDIIKAAELVRALTPALRVRVANASGFMALGPEDLHLHPLSNDALNAFFTADDLAKFNYHGYPAELKGLLFSRSKMERVTV</sequence>
<evidence type="ECO:0000313" key="5">
    <source>
        <dbReference type="Proteomes" id="UP000250266"/>
    </source>
</evidence>
<dbReference type="OrthoDB" id="2532903at2759"/>